<reference evidence="2 3" key="1">
    <citation type="journal article" date="2011" name="PLoS Genet.">
        <title>Azospirillum genomes reveal transition of bacteria from aquatic to terrestrial environments.</title>
        <authorList>
            <person name="Wisniewski-Dye F."/>
            <person name="Borziak K."/>
            <person name="Khalsa-Moyers G."/>
            <person name="Alexandre G."/>
            <person name="Sukharnikov L.O."/>
            <person name="Wuichet K."/>
            <person name="Hurst G.B."/>
            <person name="McDonald W.H."/>
            <person name="Robertson J.S."/>
            <person name="Barbe V."/>
            <person name="Calteau A."/>
            <person name="Rouy Z."/>
            <person name="Mangenot S."/>
            <person name="Prigent-Combaret C."/>
            <person name="Normand P."/>
            <person name="Boyer M."/>
            <person name="Siguier P."/>
            <person name="Dessaux Y."/>
            <person name="Elmerich C."/>
            <person name="Condemine G."/>
            <person name="Krishnen G."/>
            <person name="Kennedy I."/>
            <person name="Paterson A.H."/>
            <person name="Gonzalez V."/>
            <person name="Mavingui P."/>
            <person name="Zhulin I.B."/>
        </authorList>
    </citation>
    <scope>NUCLEOTIDE SEQUENCE [LARGE SCALE GENOMIC DNA]</scope>
    <source>
        <strain evidence="2 3">Sp245</strain>
    </source>
</reference>
<evidence type="ECO:0000313" key="3">
    <source>
        <dbReference type="Proteomes" id="UP000007319"/>
    </source>
</evidence>
<organism evidence="2 3">
    <name type="scientific">Azospirillum baldaniorum</name>
    <dbReference type="NCBI Taxonomy" id="1064539"/>
    <lineage>
        <taxon>Bacteria</taxon>
        <taxon>Pseudomonadati</taxon>
        <taxon>Pseudomonadota</taxon>
        <taxon>Alphaproteobacteria</taxon>
        <taxon>Rhodospirillales</taxon>
        <taxon>Azospirillaceae</taxon>
        <taxon>Azospirillum</taxon>
    </lineage>
</organism>
<proteinExistence type="predicted"/>
<gene>
    <name evidence="2" type="ORF">AZOBR_10219</name>
</gene>
<sequence length="95" mass="10173">MNCSAIGLNCMVFRCAAAPPRRRGSNARACPALSPLGLAGHHPDDNPINCGLRRARVCPEAMRGPSFRNAHESSTDQPPPWTTRTTTRFSPASTG</sequence>
<dbReference type="Proteomes" id="UP000007319">
    <property type="component" value="Chromosome"/>
</dbReference>
<protein>
    <submittedName>
        <fullName evidence="2">Uncharacterized protein</fullName>
    </submittedName>
</protein>
<evidence type="ECO:0000256" key="1">
    <source>
        <dbReference type="SAM" id="MobiDB-lite"/>
    </source>
</evidence>
<dbReference type="EMBL" id="HE577327">
    <property type="protein sequence ID" value="CCC96432.1"/>
    <property type="molecule type" value="Genomic_DNA"/>
</dbReference>
<dbReference type="KEGG" id="abs:AZOBR_10219"/>
<accession>A0A9P1JMW9</accession>
<name>A0A9P1JMW9_9PROT</name>
<dbReference type="AlphaFoldDB" id="A0A9P1JMW9"/>
<evidence type="ECO:0000313" key="2">
    <source>
        <dbReference type="EMBL" id="CCC96432.1"/>
    </source>
</evidence>
<feature type="region of interest" description="Disordered" evidence="1">
    <location>
        <begin position="63"/>
        <end position="95"/>
    </location>
</feature>
<keyword evidence="3" id="KW-1185">Reference proteome</keyword>